<reference evidence="9 10" key="1">
    <citation type="submission" date="2018-10" db="EMBL/GenBank/DDBJ databases">
        <title>An updated phylogeny of the Alphaproteobacteria reveals that the parasitic Rickettsiales and Holosporales have independent origins.</title>
        <authorList>
            <person name="Munoz-Gomez S.A."/>
            <person name="Hess S."/>
            <person name="Burger G."/>
            <person name="Lang B.F."/>
            <person name="Susko E."/>
            <person name="Slamovits C.H."/>
            <person name="Roger A.J."/>
        </authorList>
    </citation>
    <scope>NUCLEOTIDE SEQUENCE [LARGE SCALE GENOMIC DNA]</scope>
    <source>
        <strain evidence="9">HOLO01</strain>
    </source>
</reference>
<dbReference type="Gene3D" id="3.40.50.720">
    <property type="entry name" value="NAD(P)-binding Rossmann-like Domain"/>
    <property type="match status" value="2"/>
</dbReference>
<evidence type="ECO:0000256" key="5">
    <source>
        <dbReference type="ARBA" id="ARBA00023027"/>
    </source>
</evidence>
<keyword evidence="2" id="KW-0813">Transport</keyword>
<keyword evidence="10" id="KW-1185">Reference proteome</keyword>
<dbReference type="InterPro" id="IPR006037">
    <property type="entry name" value="RCK_C"/>
</dbReference>
<dbReference type="InterPro" id="IPR036291">
    <property type="entry name" value="NAD(P)-bd_dom_sf"/>
</dbReference>
<feature type="domain" description="RCK N-terminal" evidence="7">
    <location>
        <begin position="1"/>
        <end position="124"/>
    </location>
</feature>
<dbReference type="PROSITE" id="PS51201">
    <property type="entry name" value="RCK_N"/>
    <property type="match status" value="2"/>
</dbReference>
<dbReference type="GO" id="GO:0015079">
    <property type="term" value="F:potassium ion transmembrane transporter activity"/>
    <property type="evidence" value="ECO:0007669"/>
    <property type="project" value="InterPro"/>
</dbReference>
<organism evidence="9 10">
    <name type="scientific">Candidatus Finniella inopinata</name>
    <dbReference type="NCBI Taxonomy" id="1696036"/>
    <lineage>
        <taxon>Bacteria</taxon>
        <taxon>Pseudomonadati</taxon>
        <taxon>Pseudomonadota</taxon>
        <taxon>Alphaproteobacteria</taxon>
        <taxon>Holosporales</taxon>
        <taxon>Candidatus Paracaedibacteraceae</taxon>
        <taxon>Candidatus Finniella</taxon>
    </lineage>
</organism>
<keyword evidence="6" id="KW-0406">Ion transport</keyword>
<evidence type="ECO:0000313" key="9">
    <source>
        <dbReference type="EMBL" id="RZI45211.1"/>
    </source>
</evidence>
<feature type="domain" description="RCK C-terminal" evidence="8">
    <location>
        <begin position="372"/>
        <end position="453"/>
    </location>
</feature>
<dbReference type="InterPro" id="IPR003148">
    <property type="entry name" value="RCK_N"/>
</dbReference>
<keyword evidence="5" id="KW-0520">NAD</keyword>
<feature type="domain" description="RCK C-terminal" evidence="8">
    <location>
        <begin position="144"/>
        <end position="228"/>
    </location>
</feature>
<dbReference type="AlphaFoldDB" id="A0A4Q7DEQ7"/>
<comment type="caution">
    <text evidence="9">The sequence shown here is derived from an EMBL/GenBank/DDBJ whole genome shotgun (WGS) entry which is preliminary data.</text>
</comment>
<evidence type="ECO:0000256" key="4">
    <source>
        <dbReference type="ARBA" id="ARBA00022958"/>
    </source>
</evidence>
<dbReference type="OrthoDB" id="9775180at2"/>
<dbReference type="EMBL" id="SCFB01000022">
    <property type="protein sequence ID" value="RZI45211.1"/>
    <property type="molecule type" value="Genomic_DNA"/>
</dbReference>
<name>A0A4Q7DEQ7_9PROT</name>
<dbReference type="RefSeq" id="WP_130154595.1">
    <property type="nucleotide sequence ID" value="NZ_SCFB01000022.1"/>
</dbReference>
<evidence type="ECO:0000256" key="6">
    <source>
        <dbReference type="ARBA" id="ARBA00023065"/>
    </source>
</evidence>
<dbReference type="InterPro" id="IPR006036">
    <property type="entry name" value="K_uptake_TrkA"/>
</dbReference>
<dbReference type="InterPro" id="IPR050721">
    <property type="entry name" value="Trk_Ktr_HKT_K-transport"/>
</dbReference>
<dbReference type="Pfam" id="PF02080">
    <property type="entry name" value="TrkA_C"/>
    <property type="match status" value="1"/>
</dbReference>
<protein>
    <recommendedName>
        <fullName evidence="1">Trk system potassium uptake protein TrkA</fullName>
    </recommendedName>
</protein>
<dbReference type="Proteomes" id="UP000293550">
    <property type="component" value="Unassembled WGS sequence"/>
</dbReference>
<dbReference type="PANTHER" id="PTHR43833:SF5">
    <property type="entry name" value="TRK SYSTEM POTASSIUM UPTAKE PROTEIN TRKA"/>
    <property type="match status" value="1"/>
</dbReference>
<evidence type="ECO:0000313" key="10">
    <source>
        <dbReference type="Proteomes" id="UP000293550"/>
    </source>
</evidence>
<dbReference type="InterPro" id="IPR036721">
    <property type="entry name" value="RCK_C_sf"/>
</dbReference>
<evidence type="ECO:0000259" key="7">
    <source>
        <dbReference type="PROSITE" id="PS51201"/>
    </source>
</evidence>
<keyword evidence="4" id="KW-0630">Potassium</keyword>
<proteinExistence type="predicted"/>
<dbReference type="Pfam" id="PF02254">
    <property type="entry name" value="TrkA_N"/>
    <property type="match status" value="2"/>
</dbReference>
<dbReference type="NCBIfam" id="NF007031">
    <property type="entry name" value="PRK09496.1-2"/>
    <property type="match status" value="1"/>
</dbReference>
<dbReference type="Gene3D" id="3.30.70.1450">
    <property type="entry name" value="Regulator of K+ conductance, C-terminal domain"/>
    <property type="match status" value="2"/>
</dbReference>
<keyword evidence="3" id="KW-0633">Potassium transport</keyword>
<accession>A0A4Q7DEQ7</accession>
<dbReference type="PANTHER" id="PTHR43833">
    <property type="entry name" value="POTASSIUM CHANNEL PROTEIN 2-RELATED-RELATED"/>
    <property type="match status" value="1"/>
</dbReference>
<evidence type="ECO:0000256" key="2">
    <source>
        <dbReference type="ARBA" id="ARBA00022448"/>
    </source>
</evidence>
<evidence type="ECO:0000256" key="3">
    <source>
        <dbReference type="ARBA" id="ARBA00022538"/>
    </source>
</evidence>
<dbReference type="PRINTS" id="PR00335">
    <property type="entry name" value="KUPTAKETRKA"/>
</dbReference>
<feature type="domain" description="RCK N-terminal" evidence="7">
    <location>
        <begin position="233"/>
        <end position="352"/>
    </location>
</feature>
<sequence>MKVIILGGGQVGYSIARYLAFEENDITIVDQSADLLRKISDKIDIQPVVGFASHPDVLKQAGAENADLLIAVTASDEVNMVACEVGQSIFQIQTKIARVRHQSYLKPVWSDIFHPSRLAIDVIISPEVEVAKSLCRSAQVAGAFEVIPLVGNHAKIIGVRCHHQSPLINTPLRLLPGLIASTEMHIVCIARGDQAFLPDQNDILQSGDEVHFIATTQDIGQAMIAFGYQESEGRQMLIVGAGSIGKTLALQIAETQPDVVVKIIEKDPERSETAARLLKNADVLCGDALDYDILNEASVHNCETVVAVTDDDKVNILASLLAKRCGAGRALALLNNVHHASLVTSLGVDGVINPRSITVSSILQYVRRGRIRSVHTLGDGHVEVIEAEARETSHIIGLTVDDVTIKGSIMIAAIVRDKEVLLAPSKVIISVGDSLVIVARKDAVKKVEKLFSIRPSYL</sequence>
<dbReference type="NCBIfam" id="NF007032">
    <property type="entry name" value="PRK09496.1-4"/>
    <property type="match status" value="1"/>
</dbReference>
<gene>
    <name evidence="9" type="primary">trkA</name>
    <name evidence="9" type="ORF">EQU50_07980</name>
</gene>
<evidence type="ECO:0000256" key="1">
    <source>
        <dbReference type="ARBA" id="ARBA00017378"/>
    </source>
</evidence>
<dbReference type="NCBIfam" id="NF007030">
    <property type="entry name" value="PRK09496.1-1"/>
    <property type="match status" value="1"/>
</dbReference>
<evidence type="ECO:0000259" key="8">
    <source>
        <dbReference type="PROSITE" id="PS51202"/>
    </source>
</evidence>
<dbReference type="GO" id="GO:0005886">
    <property type="term" value="C:plasma membrane"/>
    <property type="evidence" value="ECO:0007669"/>
    <property type="project" value="InterPro"/>
</dbReference>
<dbReference type="PROSITE" id="PS51202">
    <property type="entry name" value="RCK_C"/>
    <property type="match status" value="2"/>
</dbReference>
<dbReference type="SUPFAM" id="SSF116726">
    <property type="entry name" value="TrkA C-terminal domain-like"/>
    <property type="match status" value="2"/>
</dbReference>
<dbReference type="SUPFAM" id="SSF51735">
    <property type="entry name" value="NAD(P)-binding Rossmann-fold domains"/>
    <property type="match status" value="2"/>
</dbReference>
<dbReference type="NCBIfam" id="NF007039">
    <property type="entry name" value="PRK09496.3-2"/>
    <property type="match status" value="1"/>
</dbReference>